<protein>
    <recommendedName>
        <fullName evidence="3">Methyltransferase domain-containing protein</fullName>
    </recommendedName>
</protein>
<organism evidence="1 2">
    <name type="scientific">Blastomyces parvus</name>
    <dbReference type="NCBI Taxonomy" id="2060905"/>
    <lineage>
        <taxon>Eukaryota</taxon>
        <taxon>Fungi</taxon>
        <taxon>Dikarya</taxon>
        <taxon>Ascomycota</taxon>
        <taxon>Pezizomycotina</taxon>
        <taxon>Eurotiomycetes</taxon>
        <taxon>Eurotiomycetidae</taxon>
        <taxon>Onygenales</taxon>
        <taxon>Ajellomycetaceae</taxon>
        <taxon>Blastomyces</taxon>
    </lineage>
</organism>
<name>A0A2B7WUQ0_9EURO</name>
<evidence type="ECO:0000313" key="2">
    <source>
        <dbReference type="Proteomes" id="UP000224080"/>
    </source>
</evidence>
<dbReference type="GO" id="GO:0008168">
    <property type="term" value="F:methyltransferase activity"/>
    <property type="evidence" value="ECO:0007669"/>
    <property type="project" value="TreeGrafter"/>
</dbReference>
<dbReference type="CDD" id="cd02440">
    <property type="entry name" value="AdoMet_MTases"/>
    <property type="match status" value="1"/>
</dbReference>
<dbReference type="Pfam" id="PF13489">
    <property type="entry name" value="Methyltransf_23"/>
    <property type="match status" value="1"/>
</dbReference>
<evidence type="ECO:0008006" key="3">
    <source>
        <dbReference type="Google" id="ProtNLM"/>
    </source>
</evidence>
<evidence type="ECO:0000313" key="1">
    <source>
        <dbReference type="EMBL" id="PGH00526.1"/>
    </source>
</evidence>
<proteinExistence type="predicted"/>
<dbReference type="InterPro" id="IPR029063">
    <property type="entry name" value="SAM-dependent_MTases_sf"/>
</dbReference>
<dbReference type="Proteomes" id="UP000224080">
    <property type="component" value="Unassembled WGS sequence"/>
</dbReference>
<dbReference type="Gene3D" id="3.40.50.150">
    <property type="entry name" value="Vaccinia Virus protein VP39"/>
    <property type="match status" value="1"/>
</dbReference>
<accession>A0A2B7WUQ0</accession>
<reference evidence="1 2" key="1">
    <citation type="submission" date="2017-10" db="EMBL/GenBank/DDBJ databases">
        <title>Comparative genomics in systemic dimorphic fungi from Ajellomycetaceae.</title>
        <authorList>
            <person name="Munoz J.F."/>
            <person name="Mcewen J.G."/>
            <person name="Clay O.K."/>
            <person name="Cuomo C.A."/>
        </authorList>
    </citation>
    <scope>NUCLEOTIDE SEQUENCE [LARGE SCALE GENOMIC DNA]</scope>
    <source>
        <strain evidence="1 2">UAMH130</strain>
    </source>
</reference>
<dbReference type="OrthoDB" id="2013972at2759"/>
<dbReference type="PANTHER" id="PTHR43591:SF31">
    <property type="entry name" value="LAEA-LIKE, PUTATIVE (AFU_ORTHOLOGUE AFUA_8G01930)-RELATED"/>
    <property type="match status" value="1"/>
</dbReference>
<dbReference type="EMBL" id="PDNC01000084">
    <property type="protein sequence ID" value="PGH00526.1"/>
    <property type="molecule type" value="Genomic_DNA"/>
</dbReference>
<comment type="caution">
    <text evidence="1">The sequence shown here is derived from an EMBL/GenBank/DDBJ whole genome shotgun (WGS) entry which is preliminary data.</text>
</comment>
<dbReference type="AlphaFoldDB" id="A0A2B7WUQ0"/>
<sequence length="347" mass="38747">MALDVGHSESQSLLLPADSDEDSAVAVNDDLLSVASLTSSVRRVVVENGRTYHSLSEGKYCLPNDEEEQDRLDMQHHQFLVTFDGKLHFAPGADNARRVLDAGTGTGIWAIDYGKLPLVPLLWRPYLHPVIGVDLSPIQPSYVPPNCSFEIEDLETEWTWSRPFDYIFSRMLVGSFADFPQFADQAYKHLVPGGYIELTNPIFPLISDDGTLDTSPVLKEWCDLLLEASKNLGRPLDAANNHRETLTNAGFTDVNVLTFKWPINRWPKNPKDKQVGLWTQANLSSGLEALSLALMTRGLGWDKEKVFAYLTLVRKDLRNPKIHAYWPIVVAYGQKPKSSSPAPSADL</sequence>
<dbReference type="SUPFAM" id="SSF53335">
    <property type="entry name" value="S-adenosyl-L-methionine-dependent methyltransferases"/>
    <property type="match status" value="1"/>
</dbReference>
<dbReference type="PANTHER" id="PTHR43591">
    <property type="entry name" value="METHYLTRANSFERASE"/>
    <property type="match status" value="1"/>
</dbReference>
<keyword evidence="2" id="KW-1185">Reference proteome</keyword>
<dbReference type="STRING" id="2060905.A0A2B7WUQ0"/>
<gene>
    <name evidence="1" type="ORF">GX51_05741</name>
</gene>